<dbReference type="EMBL" id="CP058649">
    <property type="protein sequence ID" value="QUI21669.1"/>
    <property type="molecule type" value="Genomic_DNA"/>
</dbReference>
<feature type="domain" description="Histidine kinase" evidence="9">
    <location>
        <begin position="332"/>
        <end position="540"/>
    </location>
</feature>
<dbReference type="PRINTS" id="PR00344">
    <property type="entry name" value="BCTRLSENSOR"/>
</dbReference>
<dbReference type="AlphaFoldDB" id="A0A8J8MHF3"/>
<name>A0A8J8MHF3_9FIRM</name>
<keyword evidence="4" id="KW-0597">Phosphoprotein</keyword>
<dbReference type="InterPro" id="IPR003594">
    <property type="entry name" value="HATPase_dom"/>
</dbReference>
<dbReference type="GO" id="GO:0000155">
    <property type="term" value="F:phosphorelay sensor kinase activity"/>
    <property type="evidence" value="ECO:0007669"/>
    <property type="project" value="InterPro"/>
</dbReference>
<dbReference type="InterPro" id="IPR005467">
    <property type="entry name" value="His_kinase_dom"/>
</dbReference>
<dbReference type="SUPFAM" id="SSF55874">
    <property type="entry name" value="ATPase domain of HSP90 chaperone/DNA topoisomerase II/histidine kinase"/>
    <property type="match status" value="1"/>
</dbReference>
<dbReference type="PROSITE" id="PS50109">
    <property type="entry name" value="HIS_KIN"/>
    <property type="match status" value="1"/>
</dbReference>
<dbReference type="GO" id="GO:0016036">
    <property type="term" value="P:cellular response to phosphate starvation"/>
    <property type="evidence" value="ECO:0007669"/>
    <property type="project" value="TreeGrafter"/>
</dbReference>
<gene>
    <name evidence="10" type="ORF">HZI73_04890</name>
</gene>
<keyword evidence="7" id="KW-0902">Two-component regulatory system</keyword>
<dbReference type="Pfam" id="PF02518">
    <property type="entry name" value="HATPase_c"/>
    <property type="match status" value="1"/>
</dbReference>
<dbReference type="InterPro" id="IPR036890">
    <property type="entry name" value="HATPase_C_sf"/>
</dbReference>
<keyword evidence="6 10" id="KW-0418">Kinase</keyword>
<dbReference type="InterPro" id="IPR050351">
    <property type="entry name" value="BphY/WalK/GraS-like"/>
</dbReference>
<dbReference type="PANTHER" id="PTHR45453:SF1">
    <property type="entry name" value="PHOSPHATE REGULON SENSOR PROTEIN PHOR"/>
    <property type="match status" value="1"/>
</dbReference>
<protein>
    <recommendedName>
        <fullName evidence="3">histidine kinase</fullName>
        <ecNumber evidence="3">2.7.13.3</ecNumber>
    </recommendedName>
</protein>
<organism evidence="10 11">
    <name type="scientific">Vallitalea pronyensis</name>
    <dbReference type="NCBI Taxonomy" id="1348613"/>
    <lineage>
        <taxon>Bacteria</taxon>
        <taxon>Bacillati</taxon>
        <taxon>Bacillota</taxon>
        <taxon>Clostridia</taxon>
        <taxon>Lachnospirales</taxon>
        <taxon>Vallitaleaceae</taxon>
        <taxon>Vallitalea</taxon>
    </lineage>
</organism>
<evidence type="ECO:0000256" key="3">
    <source>
        <dbReference type="ARBA" id="ARBA00012438"/>
    </source>
</evidence>
<evidence type="ECO:0000313" key="11">
    <source>
        <dbReference type="Proteomes" id="UP000683246"/>
    </source>
</evidence>
<sequence length="540" mass="62727">MKKRLLAISIISIIFSFGLDVFQHNMSERLVHHMEAGNFINTKDLDMSKVTMLHWFSKEVEVYSEDQKSVDFVIFNPYRLFNVYKNKEHIIQNESKNYPKYQGGKYMLFSIDEMDYSDNRVSIYTEVDRNSYDTWNLESMRYEEVYFAGSHRMLNNFIVCKESIHIIAVASLIIAVVVMLLTHQKELMGILLAASTATVLFDFKIGLILVLHSLYVYSETLIKRKHRKFIFIPLLLSFGMPLDYYVWYAFVLMLMCTVKYYKKSNIKCLLSLLGLSAIVGLLNMDLEFSLFRLFYTELFILFLSALLLIIGIMKGRVYFSKEKMIRIDLLRGVSHDLRVPLSTIRLNMDILAKDDFTSEINKDRVIHTMNSALQDLGNMTTGLTAYISKDHYVHRDLRTSFQDCLAHSLNYFTNNEKMIDIKTKICEEEIFLPIEKVWLNRLIYNLVDNAYKYTGNYGVITVSLWKEKKRVYFSVEDNGIGITDEQMLKIMKPFYKVDQSRGTSGLGLGLSIIQSIVNQLDGDIHIQSVEGEGTKVIIKI</sequence>
<dbReference type="EC" id="2.7.13.3" evidence="3"/>
<dbReference type="KEGG" id="vpy:HZI73_04890"/>
<evidence type="ECO:0000256" key="2">
    <source>
        <dbReference type="ARBA" id="ARBA00004370"/>
    </source>
</evidence>
<feature type="transmembrane region" description="Helical" evidence="8">
    <location>
        <begin position="189"/>
        <end position="217"/>
    </location>
</feature>
<proteinExistence type="predicted"/>
<dbReference type="SMART" id="SM00387">
    <property type="entry name" value="HATPase_c"/>
    <property type="match status" value="1"/>
</dbReference>
<reference evidence="10" key="1">
    <citation type="submission" date="2020-07" db="EMBL/GenBank/DDBJ databases">
        <title>Vallitalea pronyensis genome.</title>
        <authorList>
            <person name="Postec A."/>
        </authorList>
    </citation>
    <scope>NUCLEOTIDE SEQUENCE</scope>
    <source>
        <strain evidence="10">FatNI3</strain>
    </source>
</reference>
<comment type="subcellular location">
    <subcellularLocation>
        <location evidence="2">Membrane</location>
    </subcellularLocation>
</comment>
<dbReference type="PANTHER" id="PTHR45453">
    <property type="entry name" value="PHOSPHATE REGULON SENSOR PROTEIN PHOR"/>
    <property type="match status" value="1"/>
</dbReference>
<dbReference type="GO" id="GO:0005886">
    <property type="term" value="C:plasma membrane"/>
    <property type="evidence" value="ECO:0007669"/>
    <property type="project" value="TreeGrafter"/>
</dbReference>
<feature type="transmembrane region" description="Helical" evidence="8">
    <location>
        <begin position="163"/>
        <end position="182"/>
    </location>
</feature>
<dbReference type="Gene3D" id="3.30.565.10">
    <property type="entry name" value="Histidine kinase-like ATPase, C-terminal domain"/>
    <property type="match status" value="1"/>
</dbReference>
<dbReference type="InterPro" id="IPR036097">
    <property type="entry name" value="HisK_dim/P_sf"/>
</dbReference>
<keyword evidence="8" id="KW-1133">Transmembrane helix</keyword>
<dbReference type="SMART" id="SM00388">
    <property type="entry name" value="HisKA"/>
    <property type="match status" value="1"/>
</dbReference>
<evidence type="ECO:0000256" key="7">
    <source>
        <dbReference type="ARBA" id="ARBA00023012"/>
    </source>
</evidence>
<dbReference type="GO" id="GO:0004721">
    <property type="term" value="F:phosphoprotein phosphatase activity"/>
    <property type="evidence" value="ECO:0007669"/>
    <property type="project" value="TreeGrafter"/>
</dbReference>
<evidence type="ECO:0000256" key="5">
    <source>
        <dbReference type="ARBA" id="ARBA00022679"/>
    </source>
</evidence>
<dbReference type="Proteomes" id="UP000683246">
    <property type="component" value="Chromosome"/>
</dbReference>
<dbReference type="SUPFAM" id="SSF47384">
    <property type="entry name" value="Homodimeric domain of signal transducing histidine kinase"/>
    <property type="match status" value="1"/>
</dbReference>
<evidence type="ECO:0000256" key="6">
    <source>
        <dbReference type="ARBA" id="ARBA00022777"/>
    </source>
</evidence>
<dbReference type="CDD" id="cd00075">
    <property type="entry name" value="HATPase"/>
    <property type="match status" value="1"/>
</dbReference>
<keyword evidence="5" id="KW-0808">Transferase</keyword>
<dbReference type="InterPro" id="IPR003661">
    <property type="entry name" value="HisK_dim/P_dom"/>
</dbReference>
<evidence type="ECO:0000256" key="8">
    <source>
        <dbReference type="SAM" id="Phobius"/>
    </source>
</evidence>
<evidence type="ECO:0000256" key="4">
    <source>
        <dbReference type="ARBA" id="ARBA00022553"/>
    </source>
</evidence>
<keyword evidence="8" id="KW-0472">Membrane</keyword>
<feature type="transmembrane region" description="Helical" evidence="8">
    <location>
        <begin position="229"/>
        <end position="256"/>
    </location>
</feature>
<keyword evidence="8" id="KW-0812">Transmembrane</keyword>
<dbReference type="RefSeq" id="WP_212697139.1">
    <property type="nucleotide sequence ID" value="NZ_CP058649.1"/>
</dbReference>
<dbReference type="Gene3D" id="1.10.287.130">
    <property type="match status" value="1"/>
</dbReference>
<feature type="transmembrane region" description="Helical" evidence="8">
    <location>
        <begin position="298"/>
        <end position="319"/>
    </location>
</feature>
<feature type="transmembrane region" description="Helical" evidence="8">
    <location>
        <begin position="268"/>
        <end position="286"/>
    </location>
</feature>
<evidence type="ECO:0000313" key="10">
    <source>
        <dbReference type="EMBL" id="QUI21669.1"/>
    </source>
</evidence>
<dbReference type="InterPro" id="IPR004358">
    <property type="entry name" value="Sig_transdc_His_kin-like_C"/>
</dbReference>
<evidence type="ECO:0000256" key="1">
    <source>
        <dbReference type="ARBA" id="ARBA00000085"/>
    </source>
</evidence>
<accession>A0A8J8MHF3</accession>
<dbReference type="CDD" id="cd00082">
    <property type="entry name" value="HisKA"/>
    <property type="match status" value="1"/>
</dbReference>
<keyword evidence="11" id="KW-1185">Reference proteome</keyword>
<evidence type="ECO:0000259" key="9">
    <source>
        <dbReference type="PROSITE" id="PS50109"/>
    </source>
</evidence>
<comment type="catalytic activity">
    <reaction evidence="1">
        <text>ATP + protein L-histidine = ADP + protein N-phospho-L-histidine.</text>
        <dbReference type="EC" id="2.7.13.3"/>
    </reaction>
</comment>